<sequence length="456" mass="50218">MDGGDNAAATPGGAADAAAAAAAAAAAGPPFTTQRWRVVNSRRRGWPVTPAGSCPQQEEGLGVLQHLGLAGVNRVANPKEPWSRRVAWAAVLACGLAGTIFLISDKAQQYLRRPTTMRVSYDDANLTALPGVTICPRSVSLHSRLDNCRTPAVATVSLSDKFDFHNLLRLWRKAGRRDKMPKDVDLKLLGVSNLTLEEVWRQGGFHLHRLVAQVAVHDPLRLASEAIEDGMPCPQKITKTRRKLGCHRLVSVTLQHVQLLDRTSRPCRQKANYSSKVCRLTCLHAHVLRRHGCRLPYMLGEGRACRTEEEVRRVSGAIYHLHDYGRFNYTAACDCPPACSLSIYRANTDTTWNTQRNSVVKVFMEGTQSERVEESYAYPVPALVSHIGGFMGLLLGASILSFLQLLEIPLLKAYALAVWALQECGRMLGRMGVRRQAWTSVGSGSLHQATRKEQTD</sequence>
<keyword evidence="4 12" id="KW-0894">Sodium channel</keyword>
<evidence type="ECO:0000256" key="8">
    <source>
        <dbReference type="ARBA" id="ARBA00023065"/>
    </source>
</evidence>
<evidence type="ECO:0000256" key="6">
    <source>
        <dbReference type="ARBA" id="ARBA00022989"/>
    </source>
</evidence>
<accession>A0AAW0SL14</accession>
<keyword evidence="11 12" id="KW-0407">Ion channel</keyword>
<dbReference type="Proteomes" id="UP001487740">
    <property type="component" value="Unassembled WGS sequence"/>
</dbReference>
<keyword evidence="6 13" id="KW-1133">Transmembrane helix</keyword>
<gene>
    <name evidence="14" type="ORF">O3P69_008410</name>
</gene>
<dbReference type="Gene3D" id="1.10.287.820">
    <property type="entry name" value="Acid-sensing ion channel domain"/>
    <property type="match status" value="1"/>
</dbReference>
<keyword evidence="5 12" id="KW-0812">Transmembrane</keyword>
<protein>
    <submittedName>
        <fullName evidence="14">Uncharacterized protein</fullName>
    </submittedName>
</protein>
<evidence type="ECO:0000256" key="11">
    <source>
        <dbReference type="ARBA" id="ARBA00023303"/>
    </source>
</evidence>
<evidence type="ECO:0000256" key="5">
    <source>
        <dbReference type="ARBA" id="ARBA00022692"/>
    </source>
</evidence>
<dbReference type="Gene3D" id="1.10.287.770">
    <property type="entry name" value="YojJ-like"/>
    <property type="match status" value="1"/>
</dbReference>
<evidence type="ECO:0000256" key="1">
    <source>
        <dbReference type="ARBA" id="ARBA00004141"/>
    </source>
</evidence>
<evidence type="ECO:0000313" key="15">
    <source>
        <dbReference type="Proteomes" id="UP001487740"/>
    </source>
</evidence>
<comment type="caution">
    <text evidence="14">The sequence shown here is derived from an EMBL/GenBank/DDBJ whole genome shotgun (WGS) entry which is preliminary data.</text>
</comment>
<comment type="similarity">
    <text evidence="2 12">Belongs to the amiloride-sensitive sodium channel (TC 1.A.6) family.</text>
</comment>
<evidence type="ECO:0000256" key="3">
    <source>
        <dbReference type="ARBA" id="ARBA00022448"/>
    </source>
</evidence>
<keyword evidence="15" id="KW-1185">Reference proteome</keyword>
<keyword evidence="10 12" id="KW-0739">Sodium transport</keyword>
<proteinExistence type="inferred from homology"/>
<dbReference type="InterPro" id="IPR001873">
    <property type="entry name" value="ENaC"/>
</dbReference>
<dbReference type="AlphaFoldDB" id="A0AAW0SL14"/>
<evidence type="ECO:0000256" key="12">
    <source>
        <dbReference type="RuleBase" id="RU000679"/>
    </source>
</evidence>
<reference evidence="14 15" key="1">
    <citation type="submission" date="2023-03" db="EMBL/GenBank/DDBJ databases">
        <title>High-quality genome of Scylla paramamosain provides insights in environmental adaptation.</title>
        <authorList>
            <person name="Zhang L."/>
        </authorList>
    </citation>
    <scope>NUCLEOTIDE SEQUENCE [LARGE SCALE GENOMIC DNA]</scope>
    <source>
        <strain evidence="14">LZ_2023a</strain>
        <tissue evidence="14">Muscle</tissue>
    </source>
</reference>
<keyword evidence="3 12" id="KW-0813">Transport</keyword>
<evidence type="ECO:0000256" key="9">
    <source>
        <dbReference type="ARBA" id="ARBA00023136"/>
    </source>
</evidence>
<dbReference type="GO" id="GO:0005886">
    <property type="term" value="C:plasma membrane"/>
    <property type="evidence" value="ECO:0007669"/>
    <property type="project" value="TreeGrafter"/>
</dbReference>
<comment type="subcellular location">
    <subcellularLocation>
        <location evidence="1">Membrane</location>
        <topology evidence="1">Multi-pass membrane protein</topology>
    </subcellularLocation>
</comment>
<organism evidence="14 15">
    <name type="scientific">Scylla paramamosain</name>
    <name type="common">Mud crab</name>
    <dbReference type="NCBI Taxonomy" id="85552"/>
    <lineage>
        <taxon>Eukaryota</taxon>
        <taxon>Metazoa</taxon>
        <taxon>Ecdysozoa</taxon>
        <taxon>Arthropoda</taxon>
        <taxon>Crustacea</taxon>
        <taxon>Multicrustacea</taxon>
        <taxon>Malacostraca</taxon>
        <taxon>Eumalacostraca</taxon>
        <taxon>Eucarida</taxon>
        <taxon>Decapoda</taxon>
        <taxon>Pleocyemata</taxon>
        <taxon>Brachyura</taxon>
        <taxon>Eubrachyura</taxon>
        <taxon>Portunoidea</taxon>
        <taxon>Portunidae</taxon>
        <taxon>Portuninae</taxon>
        <taxon>Scylla</taxon>
    </lineage>
</organism>
<dbReference type="GO" id="GO:0015280">
    <property type="term" value="F:ligand-gated sodium channel activity"/>
    <property type="evidence" value="ECO:0007669"/>
    <property type="project" value="TreeGrafter"/>
</dbReference>
<evidence type="ECO:0000256" key="2">
    <source>
        <dbReference type="ARBA" id="ARBA00007193"/>
    </source>
</evidence>
<evidence type="ECO:0000256" key="4">
    <source>
        <dbReference type="ARBA" id="ARBA00022461"/>
    </source>
</evidence>
<evidence type="ECO:0000256" key="7">
    <source>
        <dbReference type="ARBA" id="ARBA00023053"/>
    </source>
</evidence>
<evidence type="ECO:0000313" key="14">
    <source>
        <dbReference type="EMBL" id="KAK8375579.1"/>
    </source>
</evidence>
<dbReference type="EMBL" id="JARAKH010000049">
    <property type="protein sequence ID" value="KAK8375579.1"/>
    <property type="molecule type" value="Genomic_DNA"/>
</dbReference>
<feature type="transmembrane region" description="Helical" evidence="13">
    <location>
        <begin position="86"/>
        <end position="103"/>
    </location>
</feature>
<dbReference type="PANTHER" id="PTHR11690:SF300">
    <property type="entry name" value="PICKPOCKET PROTEIN 19"/>
    <property type="match status" value="1"/>
</dbReference>
<dbReference type="PANTHER" id="PTHR11690">
    <property type="entry name" value="AMILORIDE-SENSITIVE SODIUM CHANNEL-RELATED"/>
    <property type="match status" value="1"/>
</dbReference>
<keyword evidence="8 12" id="KW-0406">Ion transport</keyword>
<evidence type="ECO:0000256" key="13">
    <source>
        <dbReference type="SAM" id="Phobius"/>
    </source>
</evidence>
<name>A0AAW0SL14_SCYPA</name>
<dbReference type="Pfam" id="PF00858">
    <property type="entry name" value="ASC"/>
    <property type="match status" value="2"/>
</dbReference>
<keyword evidence="9 13" id="KW-0472">Membrane</keyword>
<keyword evidence="7" id="KW-0915">Sodium</keyword>
<evidence type="ECO:0000256" key="10">
    <source>
        <dbReference type="ARBA" id="ARBA00023201"/>
    </source>
</evidence>